<feature type="non-terminal residue" evidence="2">
    <location>
        <position position="251"/>
    </location>
</feature>
<evidence type="ECO:0000256" key="1">
    <source>
        <dbReference type="SAM" id="Coils"/>
    </source>
</evidence>
<reference evidence="2 3" key="1">
    <citation type="submission" date="2019-08" db="EMBL/GenBank/DDBJ databases">
        <title>Whole genome analysis of cultivated E. coli strains isolated from CD patients and healthy donors.</title>
        <authorList>
            <person name="Siniagina M.N."/>
            <person name="Markelova M.I."/>
            <person name="Laikov A.V."/>
            <person name="Boulygina E.A."/>
            <person name="Khusnutdinova D.R."/>
            <person name="Kharchenko A."/>
            <person name="Grigoryeva T.V."/>
        </authorList>
    </citation>
    <scope>NUCLEOTIDE SEQUENCE [LARGE SCALE GENOMIC DNA]</scope>
    <source>
        <strain evidence="2 3">1_45_11</strain>
    </source>
</reference>
<gene>
    <name evidence="2" type="ORF">FV293_28075</name>
</gene>
<dbReference type="EMBL" id="VRXD01000196">
    <property type="protein sequence ID" value="TXQ23227.1"/>
    <property type="molecule type" value="Genomic_DNA"/>
</dbReference>
<name>A0AB74M7Y2_ECOLX</name>
<evidence type="ECO:0000313" key="3">
    <source>
        <dbReference type="Proteomes" id="UP000321295"/>
    </source>
</evidence>
<keyword evidence="1" id="KW-0175">Coiled coil</keyword>
<organism evidence="2 3">
    <name type="scientific">Escherichia coli</name>
    <dbReference type="NCBI Taxonomy" id="562"/>
    <lineage>
        <taxon>Bacteria</taxon>
        <taxon>Pseudomonadati</taxon>
        <taxon>Pseudomonadota</taxon>
        <taxon>Gammaproteobacteria</taxon>
        <taxon>Enterobacterales</taxon>
        <taxon>Enterobacteriaceae</taxon>
        <taxon>Escherichia</taxon>
    </lineage>
</organism>
<proteinExistence type="predicted"/>
<dbReference type="Proteomes" id="UP000321295">
    <property type="component" value="Unassembled WGS sequence"/>
</dbReference>
<dbReference type="Gene3D" id="1.20.120.330">
    <property type="entry name" value="Nucleotidyltransferases domain 2"/>
    <property type="match status" value="1"/>
</dbReference>
<sequence>MSNNLQIRVALTAVDRLTQPVRRAREMTGALSESLSSTQNALKSLQRSSDAFSRARQQVTSTENSLNEARARLQRLQEAQRTGTTLTEKQQEAIRSLTAKIDRLNTVYSLHKSRLSEAGRELEAHGIRADGSNRAVEEAIRRTQEYNDQLERQQAQLARVTQAQQRYDRVKDIAGKLSQRGAVAMAAGSAGLYAAGRAVAPVVEEQRQGALIAAQSGGSAEDGQRYSRMIQSIRASGAATDIAMISEAAAA</sequence>
<evidence type="ECO:0000313" key="2">
    <source>
        <dbReference type="EMBL" id="TXQ23227.1"/>
    </source>
</evidence>
<comment type="caution">
    <text evidence="2">The sequence shown here is derived from an EMBL/GenBank/DDBJ whole genome shotgun (WGS) entry which is preliminary data.</text>
</comment>
<feature type="coiled-coil region" evidence="1">
    <location>
        <begin position="133"/>
        <end position="163"/>
    </location>
</feature>
<dbReference type="AlphaFoldDB" id="A0AB74M7Y2"/>
<protein>
    <submittedName>
        <fullName evidence="2">Phage tail tape measure protein</fullName>
    </submittedName>
</protein>
<accession>A0AB74M7Y2</accession>
<feature type="coiled-coil region" evidence="1">
    <location>
        <begin position="52"/>
        <end position="79"/>
    </location>
</feature>